<protein>
    <submittedName>
        <fullName evidence="3">Glycosyltransferase family 2 protein</fullName>
    </submittedName>
</protein>
<reference evidence="3 4" key="1">
    <citation type="journal article" date="2024" name="Chem. Sci.">
        <title>Discovery of megapolipeptins by genome mining of a Burkholderiales bacteria collection.</title>
        <authorList>
            <person name="Paulo B.S."/>
            <person name="Recchia M.J.J."/>
            <person name="Lee S."/>
            <person name="Fergusson C.H."/>
            <person name="Romanowski S.B."/>
            <person name="Hernandez A."/>
            <person name="Krull N."/>
            <person name="Liu D.Y."/>
            <person name="Cavanagh H."/>
            <person name="Bos A."/>
            <person name="Gray C.A."/>
            <person name="Murphy B.T."/>
            <person name="Linington R.G."/>
            <person name="Eustaquio A.S."/>
        </authorList>
    </citation>
    <scope>NUCLEOTIDE SEQUENCE [LARGE SCALE GENOMIC DNA]</scope>
    <source>
        <strain evidence="3 4">RL17-350-BIC-E</strain>
    </source>
</reference>
<dbReference type="SUPFAM" id="SSF53448">
    <property type="entry name" value="Nucleotide-diphospho-sugar transferases"/>
    <property type="match status" value="1"/>
</dbReference>
<accession>A0ABW9EBA2</accession>
<organism evidence="3 4">
    <name type="scientific">Paraburkholderia strydomiana</name>
    <dbReference type="NCBI Taxonomy" id="1245417"/>
    <lineage>
        <taxon>Bacteria</taxon>
        <taxon>Pseudomonadati</taxon>
        <taxon>Pseudomonadota</taxon>
        <taxon>Betaproteobacteria</taxon>
        <taxon>Burkholderiales</taxon>
        <taxon>Burkholderiaceae</taxon>
        <taxon>Paraburkholderia</taxon>
    </lineage>
</organism>
<sequence>MHTPKIAVVLPCYNEEGAIAKVIRDFRAAFPDAVIYVYDNNSKDRTAEIARAEGAIVRTELQQGKGHVVRRMFRDIEADYYIMADGDDTYEASIAPSMIQLAIDGPHDLVNCVRRETEDAAYRGGHRFGNLMLTGVVRRIFGNRVRDMLSGYKVFSRRFVKSFPALSQGFDIETELTVHALELAMPVAHVDGPYRGRPAGCESKLRTYRDGWRILMMILKLVRHERPIFYFGLLAGVFSLLSLILIAPVVEHYFVTGLVPRLPTAVLSMGLMIIAILSLMVGAILDTVTRGRRELRMLAYLQYPIFSGPDCATRVESARLSKDVAGHGNA</sequence>
<name>A0ABW9EBA2_9BURK</name>
<dbReference type="Proteomes" id="UP001629392">
    <property type="component" value="Unassembled WGS sequence"/>
</dbReference>
<keyword evidence="4" id="KW-1185">Reference proteome</keyword>
<dbReference type="InterPro" id="IPR001173">
    <property type="entry name" value="Glyco_trans_2-like"/>
</dbReference>
<proteinExistence type="predicted"/>
<feature type="transmembrane region" description="Helical" evidence="1">
    <location>
        <begin position="262"/>
        <end position="288"/>
    </location>
</feature>
<dbReference type="PANTHER" id="PTHR48090">
    <property type="entry name" value="UNDECAPRENYL-PHOSPHATE 4-DEOXY-4-FORMAMIDO-L-ARABINOSE TRANSFERASE-RELATED"/>
    <property type="match status" value="1"/>
</dbReference>
<keyword evidence="1" id="KW-0472">Membrane</keyword>
<gene>
    <name evidence="3" type="ORF">PQQ73_11015</name>
</gene>
<keyword evidence="1" id="KW-0812">Transmembrane</keyword>
<evidence type="ECO:0000313" key="4">
    <source>
        <dbReference type="Proteomes" id="UP001629392"/>
    </source>
</evidence>
<dbReference type="CDD" id="cd04179">
    <property type="entry name" value="DPM_DPG-synthase_like"/>
    <property type="match status" value="1"/>
</dbReference>
<dbReference type="RefSeq" id="WP_408144495.1">
    <property type="nucleotide sequence ID" value="NZ_JAQQCL010000006.1"/>
</dbReference>
<evidence type="ECO:0000313" key="3">
    <source>
        <dbReference type="EMBL" id="MFM0716859.1"/>
    </source>
</evidence>
<dbReference type="Pfam" id="PF00535">
    <property type="entry name" value="Glycos_transf_2"/>
    <property type="match status" value="1"/>
</dbReference>
<feature type="domain" description="Glycosyltransferase 2-like" evidence="2">
    <location>
        <begin position="8"/>
        <end position="159"/>
    </location>
</feature>
<feature type="transmembrane region" description="Helical" evidence="1">
    <location>
        <begin position="228"/>
        <end position="250"/>
    </location>
</feature>
<evidence type="ECO:0000256" key="1">
    <source>
        <dbReference type="SAM" id="Phobius"/>
    </source>
</evidence>
<keyword evidence="1" id="KW-1133">Transmembrane helix</keyword>
<comment type="caution">
    <text evidence="3">The sequence shown here is derived from an EMBL/GenBank/DDBJ whole genome shotgun (WGS) entry which is preliminary data.</text>
</comment>
<evidence type="ECO:0000259" key="2">
    <source>
        <dbReference type="Pfam" id="PF00535"/>
    </source>
</evidence>
<dbReference type="EMBL" id="JAQQCL010000006">
    <property type="protein sequence ID" value="MFM0716859.1"/>
    <property type="molecule type" value="Genomic_DNA"/>
</dbReference>
<dbReference type="InterPro" id="IPR029044">
    <property type="entry name" value="Nucleotide-diphossugar_trans"/>
</dbReference>
<dbReference type="InterPro" id="IPR050256">
    <property type="entry name" value="Glycosyltransferase_2"/>
</dbReference>
<dbReference type="Gene3D" id="3.90.550.10">
    <property type="entry name" value="Spore Coat Polysaccharide Biosynthesis Protein SpsA, Chain A"/>
    <property type="match status" value="1"/>
</dbReference>
<dbReference type="PANTHER" id="PTHR48090:SF7">
    <property type="entry name" value="RFBJ PROTEIN"/>
    <property type="match status" value="1"/>
</dbReference>